<dbReference type="HAMAP" id="MF_01151">
    <property type="entry name" value="GrpE"/>
    <property type="match status" value="1"/>
</dbReference>
<dbReference type="Gene3D" id="2.30.22.10">
    <property type="entry name" value="Head domain of nucleotide exchange factor GrpE"/>
    <property type="match status" value="1"/>
</dbReference>
<protein>
    <recommendedName>
        <fullName evidence="3 4">Protein GrpE</fullName>
    </recommendedName>
    <alternativeName>
        <fullName evidence="3">HSP-70 cofactor</fullName>
    </alternativeName>
</protein>
<evidence type="ECO:0000256" key="4">
    <source>
        <dbReference type="RuleBase" id="RU000639"/>
    </source>
</evidence>
<feature type="compositionally biased region" description="Low complexity" evidence="7">
    <location>
        <begin position="18"/>
        <end position="47"/>
    </location>
</feature>
<evidence type="ECO:0000313" key="9">
    <source>
        <dbReference type="Proteomes" id="UP001596422"/>
    </source>
</evidence>
<comment type="subcellular location">
    <subcellularLocation>
        <location evidence="3">Cytoplasm</location>
    </subcellularLocation>
</comment>
<evidence type="ECO:0000256" key="6">
    <source>
        <dbReference type="SAM" id="Coils"/>
    </source>
</evidence>
<dbReference type="NCBIfam" id="NF010737">
    <property type="entry name" value="PRK14139.1"/>
    <property type="match status" value="1"/>
</dbReference>
<evidence type="ECO:0000256" key="3">
    <source>
        <dbReference type="HAMAP-Rule" id="MF_01151"/>
    </source>
</evidence>
<dbReference type="PANTHER" id="PTHR21237">
    <property type="entry name" value="GRPE PROTEIN"/>
    <property type="match status" value="1"/>
</dbReference>
<dbReference type="EMBL" id="JBHSWE010000001">
    <property type="protein sequence ID" value="MFC6670143.1"/>
    <property type="molecule type" value="Genomic_DNA"/>
</dbReference>
<dbReference type="InterPro" id="IPR009012">
    <property type="entry name" value="GrpE_head"/>
</dbReference>
<dbReference type="SUPFAM" id="SSF58014">
    <property type="entry name" value="Coiled-coil domain of nucleotide exchange factor GrpE"/>
    <property type="match status" value="1"/>
</dbReference>
<proteinExistence type="inferred from homology"/>
<dbReference type="InterPro" id="IPR000740">
    <property type="entry name" value="GrpE"/>
</dbReference>
<sequence length="206" mass="21665">MAEQQKHPADDAPETPATEESVTQAAAAEAETPAAAAASDAEGAGADDLPDAATLASELESARVEAATLRDQLLRSQADVQNVRRRAEQDVEKAHKFGVEKFAGEMLPIVDSLERAVEACSAGDEATKAIREGVEMTLGMLVSGLSKFNVEQVDPQGEAFDPALHQAMSLVEVPDTPANTVVTVVQKGYTLNGRLLRPAMVMVAKG</sequence>
<comment type="caution">
    <text evidence="8">The sequence shown here is derived from an EMBL/GenBank/DDBJ whole genome shotgun (WGS) entry which is preliminary data.</text>
</comment>
<reference evidence="9" key="1">
    <citation type="journal article" date="2019" name="Int. J. Syst. Evol. Microbiol.">
        <title>The Global Catalogue of Microorganisms (GCM) 10K type strain sequencing project: providing services to taxonomists for standard genome sequencing and annotation.</title>
        <authorList>
            <consortium name="The Broad Institute Genomics Platform"/>
            <consortium name="The Broad Institute Genome Sequencing Center for Infectious Disease"/>
            <person name="Wu L."/>
            <person name="Ma J."/>
        </authorList>
    </citation>
    <scope>NUCLEOTIDE SEQUENCE [LARGE SCALE GENOMIC DNA]</scope>
    <source>
        <strain evidence="9">NBRC 111756</strain>
    </source>
</reference>
<name>A0ABW1ZY72_9GAMM</name>
<dbReference type="PANTHER" id="PTHR21237:SF23">
    <property type="entry name" value="GRPE PROTEIN HOMOLOG, MITOCHONDRIAL"/>
    <property type="match status" value="1"/>
</dbReference>
<dbReference type="CDD" id="cd00446">
    <property type="entry name" value="GrpE"/>
    <property type="match status" value="1"/>
</dbReference>
<evidence type="ECO:0000256" key="7">
    <source>
        <dbReference type="SAM" id="MobiDB-lite"/>
    </source>
</evidence>
<gene>
    <name evidence="3 8" type="primary">grpE</name>
    <name evidence="8" type="ORF">ACFQDL_08635</name>
</gene>
<comment type="subunit">
    <text evidence="3">Homodimer.</text>
</comment>
<organism evidence="8 9">
    <name type="scientific">Marinobacterium aestuariivivens</name>
    <dbReference type="NCBI Taxonomy" id="1698799"/>
    <lineage>
        <taxon>Bacteria</taxon>
        <taxon>Pseudomonadati</taxon>
        <taxon>Pseudomonadota</taxon>
        <taxon>Gammaproteobacteria</taxon>
        <taxon>Oceanospirillales</taxon>
        <taxon>Oceanospirillaceae</taxon>
        <taxon>Marinobacterium</taxon>
    </lineage>
</organism>
<feature type="coiled-coil region" evidence="6">
    <location>
        <begin position="52"/>
        <end position="86"/>
    </location>
</feature>
<dbReference type="Gene3D" id="3.90.20.20">
    <property type="match status" value="1"/>
</dbReference>
<keyword evidence="2 3" id="KW-0143">Chaperone</keyword>
<dbReference type="SUPFAM" id="SSF51064">
    <property type="entry name" value="Head domain of nucleotide exchange factor GrpE"/>
    <property type="match status" value="1"/>
</dbReference>
<comment type="similarity">
    <text evidence="1 3 5">Belongs to the GrpE family.</text>
</comment>
<evidence type="ECO:0000256" key="1">
    <source>
        <dbReference type="ARBA" id="ARBA00009054"/>
    </source>
</evidence>
<feature type="region of interest" description="Disordered" evidence="7">
    <location>
        <begin position="1"/>
        <end position="52"/>
    </location>
</feature>
<dbReference type="NCBIfam" id="NF010738">
    <property type="entry name" value="PRK14140.1"/>
    <property type="match status" value="1"/>
</dbReference>
<dbReference type="PROSITE" id="PS01071">
    <property type="entry name" value="GRPE"/>
    <property type="match status" value="1"/>
</dbReference>
<keyword evidence="9" id="KW-1185">Reference proteome</keyword>
<comment type="function">
    <text evidence="3 4">Participates actively in the response to hyperosmotic and heat shock by preventing the aggregation of stress-denatured proteins, in association with DnaK and GrpE. It is the nucleotide exchange factor for DnaK and may function as a thermosensor. Unfolded proteins bind initially to DnaJ; upon interaction with the DnaJ-bound protein, DnaK hydrolyzes its bound ATP, resulting in the formation of a stable complex. GrpE releases ADP from DnaK; ATP binding to DnaK triggers the release of the substrate protein, thus completing the reaction cycle. Several rounds of ATP-dependent interactions between DnaJ, DnaK and GrpE are required for fully efficient folding.</text>
</comment>
<dbReference type="InterPro" id="IPR013805">
    <property type="entry name" value="GrpE_CC"/>
</dbReference>
<dbReference type="Pfam" id="PF01025">
    <property type="entry name" value="GrpE"/>
    <property type="match status" value="1"/>
</dbReference>
<dbReference type="PRINTS" id="PR00773">
    <property type="entry name" value="GRPEPROTEIN"/>
</dbReference>
<keyword evidence="3 4" id="KW-0346">Stress response</keyword>
<keyword evidence="6" id="KW-0175">Coiled coil</keyword>
<keyword evidence="3" id="KW-0963">Cytoplasm</keyword>
<dbReference type="Proteomes" id="UP001596422">
    <property type="component" value="Unassembled WGS sequence"/>
</dbReference>
<accession>A0ABW1ZY72</accession>
<evidence type="ECO:0000313" key="8">
    <source>
        <dbReference type="EMBL" id="MFC6670143.1"/>
    </source>
</evidence>
<evidence type="ECO:0000256" key="2">
    <source>
        <dbReference type="ARBA" id="ARBA00023186"/>
    </source>
</evidence>
<dbReference type="NCBIfam" id="NF010748">
    <property type="entry name" value="PRK14150.1"/>
    <property type="match status" value="1"/>
</dbReference>
<dbReference type="RefSeq" id="WP_379908653.1">
    <property type="nucleotide sequence ID" value="NZ_JBHSWE010000001.1"/>
</dbReference>
<feature type="compositionally biased region" description="Basic and acidic residues" evidence="7">
    <location>
        <begin position="1"/>
        <end position="10"/>
    </location>
</feature>
<evidence type="ECO:0000256" key="5">
    <source>
        <dbReference type="RuleBase" id="RU004478"/>
    </source>
</evidence>